<feature type="transmembrane region" description="Helical" evidence="7">
    <location>
        <begin position="485"/>
        <end position="503"/>
    </location>
</feature>
<feature type="transmembrane region" description="Helical" evidence="7">
    <location>
        <begin position="126"/>
        <end position="146"/>
    </location>
</feature>
<keyword evidence="3" id="KW-0813">Transport</keyword>
<dbReference type="GO" id="GO:0022857">
    <property type="term" value="F:transmembrane transporter activity"/>
    <property type="evidence" value="ECO:0007669"/>
    <property type="project" value="InterPro"/>
</dbReference>
<dbReference type="Pfam" id="PF07690">
    <property type="entry name" value="MFS_1"/>
    <property type="match status" value="1"/>
</dbReference>
<keyword evidence="5 7" id="KW-1133">Transmembrane helix</keyword>
<evidence type="ECO:0000313" key="8">
    <source>
        <dbReference type="EMBL" id="ODQ72974.1"/>
    </source>
</evidence>
<dbReference type="Proteomes" id="UP000094385">
    <property type="component" value="Unassembled WGS sequence"/>
</dbReference>
<evidence type="ECO:0000256" key="4">
    <source>
        <dbReference type="ARBA" id="ARBA00022692"/>
    </source>
</evidence>
<feature type="transmembrane region" description="Helical" evidence="7">
    <location>
        <begin position="364"/>
        <end position="385"/>
    </location>
</feature>
<evidence type="ECO:0000256" key="6">
    <source>
        <dbReference type="ARBA" id="ARBA00023136"/>
    </source>
</evidence>
<proteinExistence type="inferred from homology"/>
<dbReference type="EMBL" id="KV454294">
    <property type="protein sequence ID" value="ODQ72974.1"/>
    <property type="molecule type" value="Genomic_DNA"/>
</dbReference>
<protein>
    <recommendedName>
        <fullName evidence="10">Nodulin-like domain-containing protein</fullName>
    </recommendedName>
</protein>
<feature type="transmembrane region" description="Helical" evidence="7">
    <location>
        <begin position="405"/>
        <end position="426"/>
    </location>
</feature>
<gene>
    <name evidence="8" type="ORF">LIPSTDRAFT_3329</name>
</gene>
<name>A0A1E3Q668_LIPST</name>
<keyword evidence="6 7" id="KW-0472">Membrane</keyword>
<dbReference type="PANTHER" id="PTHR20772">
    <property type="entry name" value="PROTEIN FMP42"/>
    <property type="match status" value="1"/>
</dbReference>
<comment type="subcellular location">
    <subcellularLocation>
        <location evidence="1">Membrane</location>
        <topology evidence="1">Multi-pass membrane protein</topology>
    </subcellularLocation>
</comment>
<feature type="transmembrane region" description="Helical" evidence="7">
    <location>
        <begin position="190"/>
        <end position="210"/>
    </location>
</feature>
<dbReference type="SUPFAM" id="SSF103473">
    <property type="entry name" value="MFS general substrate transporter"/>
    <property type="match status" value="1"/>
</dbReference>
<dbReference type="STRING" id="675824.A0A1E3Q668"/>
<feature type="transmembrane region" description="Helical" evidence="7">
    <location>
        <begin position="12"/>
        <end position="36"/>
    </location>
</feature>
<evidence type="ECO:0000256" key="7">
    <source>
        <dbReference type="SAM" id="Phobius"/>
    </source>
</evidence>
<feature type="transmembrane region" description="Helical" evidence="7">
    <location>
        <begin position="93"/>
        <end position="114"/>
    </location>
</feature>
<keyword evidence="9" id="KW-1185">Reference proteome</keyword>
<comment type="similarity">
    <text evidence="2">Belongs to the SLC43A transporter (TC 2.A.1.44) family.</text>
</comment>
<dbReference type="OrthoDB" id="330047at2759"/>
<dbReference type="PANTHER" id="PTHR20772:SF2">
    <property type="entry name" value="PROTEIN FMP42"/>
    <property type="match status" value="1"/>
</dbReference>
<dbReference type="AlphaFoldDB" id="A0A1E3Q668"/>
<dbReference type="InterPro" id="IPR036259">
    <property type="entry name" value="MFS_trans_sf"/>
</dbReference>
<evidence type="ECO:0000256" key="2">
    <source>
        <dbReference type="ARBA" id="ARBA00006595"/>
    </source>
</evidence>
<dbReference type="InterPro" id="IPR052599">
    <property type="entry name" value="SLC43A_AATransporter"/>
</dbReference>
<reference evidence="8 9" key="1">
    <citation type="journal article" date="2016" name="Proc. Natl. Acad. Sci. U.S.A.">
        <title>Comparative genomics of biotechnologically important yeasts.</title>
        <authorList>
            <person name="Riley R."/>
            <person name="Haridas S."/>
            <person name="Wolfe K.H."/>
            <person name="Lopes M.R."/>
            <person name="Hittinger C.T."/>
            <person name="Goeker M."/>
            <person name="Salamov A.A."/>
            <person name="Wisecaver J.H."/>
            <person name="Long T.M."/>
            <person name="Calvey C.H."/>
            <person name="Aerts A.L."/>
            <person name="Barry K.W."/>
            <person name="Choi C."/>
            <person name="Clum A."/>
            <person name="Coughlan A.Y."/>
            <person name="Deshpande S."/>
            <person name="Douglass A.P."/>
            <person name="Hanson S.J."/>
            <person name="Klenk H.-P."/>
            <person name="LaButti K.M."/>
            <person name="Lapidus A."/>
            <person name="Lindquist E.A."/>
            <person name="Lipzen A.M."/>
            <person name="Meier-Kolthoff J.P."/>
            <person name="Ohm R.A."/>
            <person name="Otillar R.P."/>
            <person name="Pangilinan J.L."/>
            <person name="Peng Y."/>
            <person name="Rokas A."/>
            <person name="Rosa C.A."/>
            <person name="Scheuner C."/>
            <person name="Sibirny A.A."/>
            <person name="Slot J.C."/>
            <person name="Stielow J.B."/>
            <person name="Sun H."/>
            <person name="Kurtzman C.P."/>
            <person name="Blackwell M."/>
            <person name="Grigoriev I.V."/>
            <person name="Jeffries T.W."/>
        </authorList>
    </citation>
    <scope>NUCLEOTIDE SEQUENCE [LARGE SCALE GENOMIC DNA]</scope>
    <source>
        <strain evidence="8 9">NRRL Y-11557</strain>
    </source>
</reference>
<accession>A0A1E3Q668</accession>
<feature type="transmembrane region" description="Helical" evidence="7">
    <location>
        <begin position="447"/>
        <end position="465"/>
    </location>
</feature>
<feature type="transmembrane region" description="Helical" evidence="7">
    <location>
        <begin position="323"/>
        <end position="343"/>
    </location>
</feature>
<evidence type="ECO:0000313" key="9">
    <source>
        <dbReference type="Proteomes" id="UP000094385"/>
    </source>
</evidence>
<evidence type="ECO:0008006" key="10">
    <source>
        <dbReference type="Google" id="ProtNLM"/>
    </source>
</evidence>
<evidence type="ECO:0000256" key="5">
    <source>
        <dbReference type="ARBA" id="ARBA00022989"/>
    </source>
</evidence>
<evidence type="ECO:0000256" key="1">
    <source>
        <dbReference type="ARBA" id="ARBA00004141"/>
    </source>
</evidence>
<evidence type="ECO:0000256" key="3">
    <source>
        <dbReference type="ARBA" id="ARBA00022448"/>
    </source>
</evidence>
<feature type="transmembrane region" description="Helical" evidence="7">
    <location>
        <begin position="152"/>
        <end position="178"/>
    </location>
</feature>
<feature type="transmembrane region" description="Helical" evidence="7">
    <location>
        <begin position="68"/>
        <end position="87"/>
    </location>
</feature>
<dbReference type="InterPro" id="IPR011701">
    <property type="entry name" value="MFS"/>
</dbReference>
<keyword evidence="4 7" id="KW-0812">Transmembrane</keyword>
<dbReference type="GO" id="GO:0000329">
    <property type="term" value="C:fungal-type vacuole membrane"/>
    <property type="evidence" value="ECO:0007669"/>
    <property type="project" value="TreeGrafter"/>
</dbReference>
<dbReference type="Gene3D" id="1.20.1250.20">
    <property type="entry name" value="MFS general substrate transporter like domains"/>
    <property type="match status" value="1"/>
</dbReference>
<sequence length="534" mass="59062">MPHYLDVPVSKRLLQISCAFIWCLTAAGPIFGFAALKTVWLREGVYMDRCTPEENDMDFICSAREIRINFIFTCASVVTNFAGVIVGSILDKYGPQICGYVGGILIGVGALMLAFADKIILLDLYVWGYIILAFGGPFVFISSFHLSNAFPAYSGLILALLTGAFDSSTGVYLVYRLIYDETNGRFHPKAFFLLYLIVPIFILVASATIMPKDSYKPGGNIAKFGEEDDDLDLVDASSIVALEVDSRTGGIDPLRRDKTTTGGDEIEDALLSEQAALLSDGERDLDRKDVYEYDAEEMAKFRISGVWGALHGRTALRQIRTPWFMLLCLFTIIQMLRLNYFVASIRSQYDFIFHSPDIARRINEVFDIALPVGGVITVPIAGYLLDNYSMTVTLGVLLGMGTTMGILGNFPSMIAAYGNVGIFVIYRSLFYTTASDYSAKVFGFDTFGKVYGLISTISGVFNFAQSAFDHLTHDVLHRDPRPVNIGLLILSTSIGSLWVWYVATQTKKIRRSALEIEAEQAAVLRMPGYASSEY</sequence>
<organism evidence="8 9">
    <name type="scientific">Lipomyces starkeyi NRRL Y-11557</name>
    <dbReference type="NCBI Taxonomy" id="675824"/>
    <lineage>
        <taxon>Eukaryota</taxon>
        <taxon>Fungi</taxon>
        <taxon>Dikarya</taxon>
        <taxon>Ascomycota</taxon>
        <taxon>Saccharomycotina</taxon>
        <taxon>Lipomycetes</taxon>
        <taxon>Lipomycetales</taxon>
        <taxon>Lipomycetaceae</taxon>
        <taxon>Lipomyces</taxon>
    </lineage>
</organism>